<gene>
    <name evidence="1" type="ORF">Ahy_B05g075599</name>
</gene>
<comment type="caution">
    <text evidence="1">The sequence shown here is derived from an EMBL/GenBank/DDBJ whole genome shotgun (WGS) entry which is preliminary data.</text>
</comment>
<name>A0A444Z1W6_ARAHY</name>
<evidence type="ECO:0000313" key="1">
    <source>
        <dbReference type="EMBL" id="RYR08054.1"/>
    </source>
</evidence>
<evidence type="ECO:0000313" key="2">
    <source>
        <dbReference type="Proteomes" id="UP000289738"/>
    </source>
</evidence>
<reference evidence="1 2" key="1">
    <citation type="submission" date="2019-01" db="EMBL/GenBank/DDBJ databases">
        <title>Sequencing of cultivated peanut Arachis hypogaea provides insights into genome evolution and oil improvement.</title>
        <authorList>
            <person name="Chen X."/>
        </authorList>
    </citation>
    <scope>NUCLEOTIDE SEQUENCE [LARGE SCALE GENOMIC DNA]</scope>
    <source>
        <strain evidence="2">cv. Fuhuasheng</strain>
        <tissue evidence="1">Leaves</tissue>
    </source>
</reference>
<keyword evidence="2" id="KW-1185">Reference proteome</keyword>
<sequence>MALHETVGKREGMREKEKEREREEELLLLLPRWFGGVALYTHKRRKARELIVGLLQQLCYEIGGSYASADSFGDEL</sequence>
<protein>
    <submittedName>
        <fullName evidence="1">Uncharacterized protein</fullName>
    </submittedName>
</protein>
<proteinExistence type="predicted"/>
<accession>A0A444Z1W6</accession>
<dbReference type="AlphaFoldDB" id="A0A444Z1W6"/>
<organism evidence="1 2">
    <name type="scientific">Arachis hypogaea</name>
    <name type="common">Peanut</name>
    <dbReference type="NCBI Taxonomy" id="3818"/>
    <lineage>
        <taxon>Eukaryota</taxon>
        <taxon>Viridiplantae</taxon>
        <taxon>Streptophyta</taxon>
        <taxon>Embryophyta</taxon>
        <taxon>Tracheophyta</taxon>
        <taxon>Spermatophyta</taxon>
        <taxon>Magnoliopsida</taxon>
        <taxon>eudicotyledons</taxon>
        <taxon>Gunneridae</taxon>
        <taxon>Pentapetalae</taxon>
        <taxon>rosids</taxon>
        <taxon>fabids</taxon>
        <taxon>Fabales</taxon>
        <taxon>Fabaceae</taxon>
        <taxon>Papilionoideae</taxon>
        <taxon>50 kb inversion clade</taxon>
        <taxon>dalbergioids sensu lato</taxon>
        <taxon>Dalbergieae</taxon>
        <taxon>Pterocarpus clade</taxon>
        <taxon>Arachis</taxon>
    </lineage>
</organism>
<dbReference type="EMBL" id="SDMP01000015">
    <property type="protein sequence ID" value="RYR08054.1"/>
    <property type="molecule type" value="Genomic_DNA"/>
</dbReference>
<dbReference type="Proteomes" id="UP000289738">
    <property type="component" value="Chromosome B05"/>
</dbReference>